<keyword evidence="2" id="KW-0472">Membrane</keyword>
<dbReference type="AlphaFoldDB" id="A0A934M5A4"/>
<organism evidence="3 4">
    <name type="scientific">Corynebacterium meridianum</name>
    <dbReference type="NCBI Taxonomy" id="2765363"/>
    <lineage>
        <taxon>Bacteria</taxon>
        <taxon>Bacillati</taxon>
        <taxon>Actinomycetota</taxon>
        <taxon>Actinomycetes</taxon>
        <taxon>Mycobacteriales</taxon>
        <taxon>Corynebacteriaceae</taxon>
        <taxon>Corynebacterium</taxon>
    </lineage>
</organism>
<feature type="region of interest" description="Disordered" evidence="1">
    <location>
        <begin position="1"/>
        <end position="39"/>
    </location>
</feature>
<protein>
    <submittedName>
        <fullName evidence="3">DUF4244 domain-containing protein</fullName>
    </submittedName>
</protein>
<dbReference type="EMBL" id="JAEIOS010000013">
    <property type="protein sequence ID" value="MBI8989916.1"/>
    <property type="molecule type" value="Genomic_DNA"/>
</dbReference>
<evidence type="ECO:0000313" key="3">
    <source>
        <dbReference type="EMBL" id="MBI8989916.1"/>
    </source>
</evidence>
<comment type="caution">
    <text evidence="3">The sequence shown here is derived from an EMBL/GenBank/DDBJ whole genome shotgun (WGS) entry which is preliminary data.</text>
</comment>
<reference evidence="3" key="1">
    <citation type="submission" date="2020-12" db="EMBL/GenBank/DDBJ databases">
        <title>Genome public.</title>
        <authorList>
            <person name="Sun Q."/>
        </authorList>
    </citation>
    <scope>NUCLEOTIDE SEQUENCE</scope>
    <source>
        <strain evidence="3">CCM 8863</strain>
    </source>
</reference>
<evidence type="ECO:0000256" key="2">
    <source>
        <dbReference type="SAM" id="Phobius"/>
    </source>
</evidence>
<sequence>MENKISSTTPPTHTDPDGSPCPGVQAPAGTAEVPGTPHFLADDHGMSTVEYAMGSIAAAALAAVLYTVITGSDVVDAIRGIIVDALNSGPGA</sequence>
<dbReference type="Pfam" id="PF14029">
    <property type="entry name" value="DUF4244"/>
    <property type="match status" value="1"/>
</dbReference>
<accession>A0A934M5A4</accession>
<evidence type="ECO:0000256" key="1">
    <source>
        <dbReference type="SAM" id="MobiDB-lite"/>
    </source>
</evidence>
<keyword evidence="2" id="KW-1133">Transmembrane helix</keyword>
<gene>
    <name evidence="3" type="ORF">JDV75_09130</name>
</gene>
<name>A0A934M5A4_9CORY</name>
<proteinExistence type="predicted"/>
<evidence type="ECO:0000313" key="4">
    <source>
        <dbReference type="Proteomes" id="UP000645966"/>
    </source>
</evidence>
<dbReference type="InterPro" id="IPR025338">
    <property type="entry name" value="DUF4244"/>
</dbReference>
<keyword evidence="4" id="KW-1185">Reference proteome</keyword>
<feature type="transmembrane region" description="Helical" evidence="2">
    <location>
        <begin position="51"/>
        <end position="69"/>
    </location>
</feature>
<feature type="compositionally biased region" description="Low complexity" evidence="1">
    <location>
        <begin position="1"/>
        <end position="20"/>
    </location>
</feature>
<keyword evidence="2" id="KW-0812">Transmembrane</keyword>
<dbReference type="Proteomes" id="UP000645966">
    <property type="component" value="Unassembled WGS sequence"/>
</dbReference>